<name>A0AAD2FCR7_9STRA</name>
<protein>
    <recommendedName>
        <fullName evidence="2">Reverse transcriptase/retrotransposon-derived protein RNase H-like domain-containing protein</fullName>
    </recommendedName>
</protein>
<sequence>MDSLRKILRILQDHGFACNPLKCEFCVQETDWLGYWLTPTGIKPWKKKIKAILRLEPPKSVSELRSFIGTVTFYRDMFPKRSHILAPLTAHIGHNKKKLDWTPKCQKAFDHIKAILSKDAFLAYPDHNQPFHVYCDASD</sequence>
<organism evidence="3 4">
    <name type="scientific">Cylindrotheca closterium</name>
    <dbReference type="NCBI Taxonomy" id="2856"/>
    <lineage>
        <taxon>Eukaryota</taxon>
        <taxon>Sar</taxon>
        <taxon>Stramenopiles</taxon>
        <taxon>Ochrophyta</taxon>
        <taxon>Bacillariophyta</taxon>
        <taxon>Bacillariophyceae</taxon>
        <taxon>Bacillariophycidae</taxon>
        <taxon>Bacillariales</taxon>
        <taxon>Bacillariaceae</taxon>
        <taxon>Cylindrotheca</taxon>
    </lineage>
</organism>
<dbReference type="PANTHER" id="PTHR37984">
    <property type="entry name" value="PROTEIN CBG26694"/>
    <property type="match status" value="1"/>
</dbReference>
<dbReference type="Pfam" id="PF17919">
    <property type="entry name" value="RT_RNaseH_2"/>
    <property type="match status" value="1"/>
</dbReference>
<dbReference type="InterPro" id="IPR043128">
    <property type="entry name" value="Rev_trsase/Diguanyl_cyclase"/>
</dbReference>
<dbReference type="InterPro" id="IPR050951">
    <property type="entry name" value="Retrovirus_Pol_polyprotein"/>
</dbReference>
<evidence type="ECO:0000313" key="4">
    <source>
        <dbReference type="Proteomes" id="UP001295423"/>
    </source>
</evidence>
<dbReference type="SUPFAM" id="SSF56672">
    <property type="entry name" value="DNA/RNA polymerases"/>
    <property type="match status" value="1"/>
</dbReference>
<dbReference type="InterPro" id="IPR043502">
    <property type="entry name" value="DNA/RNA_pol_sf"/>
</dbReference>
<reference evidence="3" key="1">
    <citation type="submission" date="2023-08" db="EMBL/GenBank/DDBJ databases">
        <authorList>
            <person name="Audoor S."/>
            <person name="Bilcke G."/>
        </authorList>
    </citation>
    <scope>NUCLEOTIDE SEQUENCE</scope>
</reference>
<dbReference type="InterPro" id="IPR041577">
    <property type="entry name" value="RT_RNaseH_2"/>
</dbReference>
<evidence type="ECO:0000259" key="2">
    <source>
        <dbReference type="Pfam" id="PF17919"/>
    </source>
</evidence>
<comment type="caution">
    <text evidence="3">The sequence shown here is derived from an EMBL/GenBank/DDBJ whole genome shotgun (WGS) entry which is preliminary data.</text>
</comment>
<dbReference type="PANTHER" id="PTHR37984:SF5">
    <property type="entry name" value="PROTEIN NYNRIN-LIKE"/>
    <property type="match status" value="1"/>
</dbReference>
<evidence type="ECO:0000256" key="1">
    <source>
        <dbReference type="ARBA" id="ARBA00023268"/>
    </source>
</evidence>
<dbReference type="Proteomes" id="UP001295423">
    <property type="component" value="Unassembled WGS sequence"/>
</dbReference>
<gene>
    <name evidence="3" type="ORF">CYCCA115_LOCUS2574</name>
</gene>
<proteinExistence type="predicted"/>
<keyword evidence="1" id="KW-0511">Multifunctional enzyme</keyword>
<feature type="domain" description="Reverse transcriptase/retrotransposon-derived protein RNase H-like" evidence="2">
    <location>
        <begin position="101"/>
        <end position="139"/>
    </location>
</feature>
<dbReference type="GO" id="GO:0003824">
    <property type="term" value="F:catalytic activity"/>
    <property type="evidence" value="ECO:0007669"/>
    <property type="project" value="UniProtKB-KW"/>
</dbReference>
<dbReference type="FunFam" id="3.30.70.270:FF:000020">
    <property type="entry name" value="Transposon Tf2-6 polyprotein-like Protein"/>
    <property type="match status" value="1"/>
</dbReference>
<keyword evidence="4" id="KW-1185">Reference proteome</keyword>
<accession>A0AAD2FCR7</accession>
<dbReference type="Gene3D" id="3.30.70.270">
    <property type="match status" value="2"/>
</dbReference>
<dbReference type="AlphaFoldDB" id="A0AAD2FCR7"/>
<dbReference type="EMBL" id="CAKOGP040000183">
    <property type="protein sequence ID" value="CAJ1931848.1"/>
    <property type="molecule type" value="Genomic_DNA"/>
</dbReference>
<evidence type="ECO:0000313" key="3">
    <source>
        <dbReference type="EMBL" id="CAJ1931848.1"/>
    </source>
</evidence>